<dbReference type="PROSITE" id="PS51257">
    <property type="entry name" value="PROKAR_LIPOPROTEIN"/>
    <property type="match status" value="1"/>
</dbReference>
<sequence>MKQWLDHLNGTVLTMACLRFISSFIEFIAAILIVTNNDVKKALMINGMLALVGPIVMVSSFTIGLVSVADQLSFGKLIMIVVGVLFILIGVFK</sequence>
<evidence type="ECO:0000313" key="2">
    <source>
        <dbReference type="Proteomes" id="UP000031829"/>
    </source>
</evidence>
<dbReference type="Pfam" id="PF10942">
    <property type="entry name" value="DUF2619"/>
    <property type="match status" value="1"/>
</dbReference>
<proteinExistence type="predicted"/>
<dbReference type="EMBL" id="CP009920">
    <property type="protein sequence ID" value="AJI20405.1"/>
    <property type="molecule type" value="Genomic_DNA"/>
</dbReference>
<gene>
    <name evidence="1" type="ORF">BG04_1388</name>
</gene>
<evidence type="ECO:0000313" key="1">
    <source>
        <dbReference type="EMBL" id="AJI20405.1"/>
    </source>
</evidence>
<dbReference type="RefSeq" id="WP_013059154.1">
    <property type="nucleotide sequence ID" value="NZ_BCVB01000001.1"/>
</dbReference>
<dbReference type="InterPro" id="IPR020390">
    <property type="entry name" value="Uncharacterised_YqhV"/>
</dbReference>
<dbReference type="GeneID" id="93644863"/>
<dbReference type="KEGG" id="bmeg:BG04_1388"/>
<organism evidence="1 2">
    <name type="scientific">Priestia megaterium (strain ATCC 14581 / DSM 32 / CCUG 1817 / JCM 2506 / NBRC 15308 / NCIMB 9376 / NCTC 10342 / NRRL B-14308 / VKM B-512 / Ford 19)</name>
    <name type="common">Bacillus megaterium</name>
    <dbReference type="NCBI Taxonomy" id="1348623"/>
    <lineage>
        <taxon>Bacteria</taxon>
        <taxon>Bacillati</taxon>
        <taxon>Bacillota</taxon>
        <taxon>Bacilli</taxon>
        <taxon>Bacillales</taxon>
        <taxon>Bacillaceae</taxon>
        <taxon>Priestia</taxon>
    </lineage>
</organism>
<protein>
    <recommendedName>
        <fullName evidence="3">DUF2619 domain-containing protein</fullName>
    </recommendedName>
</protein>
<dbReference type="AlphaFoldDB" id="A0A0B6A635"/>
<dbReference type="Proteomes" id="UP000031829">
    <property type="component" value="Chromosome"/>
</dbReference>
<dbReference type="HOGENOM" id="CLU_157752_1_1_9"/>
<evidence type="ECO:0008006" key="3">
    <source>
        <dbReference type="Google" id="ProtNLM"/>
    </source>
</evidence>
<name>A0A0B6A635_PRIM2</name>
<reference evidence="1 2" key="1">
    <citation type="journal article" date="2015" name="Genome Announc.">
        <title>Complete genome sequences for 35 biothreat assay-relevant bacillus species.</title>
        <authorList>
            <person name="Johnson S.L."/>
            <person name="Daligault H.E."/>
            <person name="Davenport K.W."/>
            <person name="Jaissle J."/>
            <person name="Frey K.G."/>
            <person name="Ladner J.T."/>
            <person name="Broomall S.M."/>
            <person name="Bishop-Lilly K.A."/>
            <person name="Bruce D.C."/>
            <person name="Gibbons H.S."/>
            <person name="Coyne S.R."/>
            <person name="Lo C.C."/>
            <person name="Meincke L."/>
            <person name="Munk A.C."/>
            <person name="Koroleva G.I."/>
            <person name="Rosenzweig C.N."/>
            <person name="Palacios G.F."/>
            <person name="Redden C.L."/>
            <person name="Minogue T.D."/>
            <person name="Chain P.S."/>
        </authorList>
    </citation>
    <scope>NUCLEOTIDE SEQUENCE [LARGE SCALE GENOMIC DNA]</scope>
    <source>
        <strain evidence="2">ATCC 14581 / DSM 32 / JCM 2506 / NBRC 15308 / NCIMB 9376 / NCTC 10342 / NRRL B-14308 / VKM B-512</strain>
    </source>
</reference>
<accession>A0A0B6A635</accession>